<organism evidence="2 3">
    <name type="scientific">Melipona bicolor</name>
    <dbReference type="NCBI Taxonomy" id="60889"/>
    <lineage>
        <taxon>Eukaryota</taxon>
        <taxon>Metazoa</taxon>
        <taxon>Ecdysozoa</taxon>
        <taxon>Arthropoda</taxon>
        <taxon>Hexapoda</taxon>
        <taxon>Insecta</taxon>
        <taxon>Pterygota</taxon>
        <taxon>Neoptera</taxon>
        <taxon>Endopterygota</taxon>
        <taxon>Hymenoptera</taxon>
        <taxon>Apocrita</taxon>
        <taxon>Aculeata</taxon>
        <taxon>Apoidea</taxon>
        <taxon>Anthophila</taxon>
        <taxon>Apidae</taxon>
        <taxon>Melipona</taxon>
    </lineage>
</organism>
<protein>
    <submittedName>
        <fullName evidence="2">Uncharacterized protein</fullName>
    </submittedName>
</protein>
<name>A0AA40FYG5_9HYME</name>
<dbReference type="EMBL" id="JAHYIQ010000012">
    <property type="protein sequence ID" value="KAK1127496.1"/>
    <property type="molecule type" value="Genomic_DNA"/>
</dbReference>
<reference evidence="2" key="1">
    <citation type="submission" date="2021-10" db="EMBL/GenBank/DDBJ databases">
        <title>Melipona bicolor Genome sequencing and assembly.</title>
        <authorList>
            <person name="Araujo N.S."/>
            <person name="Arias M.C."/>
        </authorList>
    </citation>
    <scope>NUCLEOTIDE SEQUENCE</scope>
    <source>
        <strain evidence="2">USP_2M_L1-L4_2017</strain>
        <tissue evidence="2">Whole body</tissue>
    </source>
</reference>
<feature type="region of interest" description="Disordered" evidence="1">
    <location>
        <begin position="1"/>
        <end position="31"/>
    </location>
</feature>
<evidence type="ECO:0000256" key="1">
    <source>
        <dbReference type="SAM" id="MobiDB-lite"/>
    </source>
</evidence>
<accession>A0AA40FYG5</accession>
<comment type="caution">
    <text evidence="2">The sequence shown here is derived from an EMBL/GenBank/DDBJ whole genome shotgun (WGS) entry which is preliminary data.</text>
</comment>
<feature type="non-terminal residue" evidence="2">
    <location>
        <position position="109"/>
    </location>
</feature>
<dbReference type="Proteomes" id="UP001177670">
    <property type="component" value="Unassembled WGS sequence"/>
</dbReference>
<evidence type="ECO:0000313" key="3">
    <source>
        <dbReference type="Proteomes" id="UP001177670"/>
    </source>
</evidence>
<proteinExistence type="predicted"/>
<sequence>MPNCRTAVDRTDSPVTLPRNRRKSTSHQSPPIARLKNRLGFPVGNFFFITSKIFCLKNTFAPTQEEHLNHCQSQDSKIDLQLDFQFVISFNTQPLAFTILSNPRFSASR</sequence>
<keyword evidence="3" id="KW-1185">Reference proteome</keyword>
<evidence type="ECO:0000313" key="2">
    <source>
        <dbReference type="EMBL" id="KAK1127496.1"/>
    </source>
</evidence>
<gene>
    <name evidence="2" type="ORF">K0M31_004031</name>
</gene>
<dbReference type="AlphaFoldDB" id="A0AA40FYG5"/>